<dbReference type="EMBL" id="PEDL01000036">
    <property type="protein sequence ID" value="PHV69283.1"/>
    <property type="molecule type" value="Genomic_DNA"/>
</dbReference>
<protein>
    <submittedName>
        <fullName evidence="1">Uncharacterized protein</fullName>
    </submittedName>
</protein>
<proteinExistence type="predicted"/>
<accession>A0AC61D999</accession>
<comment type="caution">
    <text evidence="1">The sequence shown here is derived from an EMBL/GenBank/DDBJ whole genome shotgun (WGS) entry which is preliminary data.</text>
</comment>
<dbReference type="Proteomes" id="UP000224460">
    <property type="component" value="Unassembled WGS sequence"/>
</dbReference>
<organism evidence="1 2">
    <name type="scientific">Sporanaerobium hydrogeniformans</name>
    <dbReference type="NCBI Taxonomy" id="3072179"/>
    <lineage>
        <taxon>Bacteria</taxon>
        <taxon>Bacillati</taxon>
        <taxon>Bacillota</taxon>
        <taxon>Clostridia</taxon>
        <taxon>Lachnospirales</taxon>
        <taxon>Lachnospiraceae</taxon>
        <taxon>Sporanaerobium</taxon>
    </lineage>
</organism>
<name>A0AC61D999_9FIRM</name>
<sequence length="352" mass="39686">MKNLKRLIISTLSILVLIMQAGNLYAASENTILFFKPYTQNDLIVFNQKDYAVISKYVTGTSYDPNDGGTVQGWATLYAKATVEDAGGNNAKIKCTMDFKDKKGNTYTTQVLEVVVNKDEVGWPSCEKYLIETVFNPFEVMGKISENRNVFWIGIKGHSTVRVQDIQLAPEPIKQGEIKTSAVEHGKSNTATQNFVCPEYLSNIKFKMEWNSSTNANLRLKVDLGKMDGNAGKPNLYFKENDILLVSIKPDGSNMQVPVQNLKGNVSGDGSQLIITMDHVEAEVSRSYIVDIFFRCYLKNDYKYRDYVDFLRFNSESSKRHSVDVDVKDNLTGISNIPLNFNLQYVPMPKIN</sequence>
<evidence type="ECO:0000313" key="1">
    <source>
        <dbReference type="EMBL" id="PHV69283.1"/>
    </source>
</evidence>
<gene>
    <name evidence="1" type="ORF">CS063_16645</name>
</gene>
<reference evidence="1" key="1">
    <citation type="submission" date="2017-10" db="EMBL/GenBank/DDBJ databases">
        <title>Genome sequence of cellulolytic Lachnospiraceae bacterium XHS1971 isolated from hotspring sediment.</title>
        <authorList>
            <person name="Vasudevan G."/>
            <person name="Joshi A.J."/>
            <person name="Hivarkar S."/>
            <person name="Lanjekar V.B."/>
            <person name="Dhakephalkar P.K."/>
            <person name="Dagar S."/>
        </authorList>
    </citation>
    <scope>NUCLEOTIDE SEQUENCE</scope>
    <source>
        <strain evidence="1">XHS1971</strain>
    </source>
</reference>
<keyword evidence="2" id="KW-1185">Reference proteome</keyword>
<evidence type="ECO:0000313" key="2">
    <source>
        <dbReference type="Proteomes" id="UP000224460"/>
    </source>
</evidence>